<evidence type="ECO:0000313" key="1">
    <source>
        <dbReference type="Proteomes" id="UP000887576"/>
    </source>
</evidence>
<reference evidence="2" key="1">
    <citation type="submission" date="2022-11" db="UniProtKB">
        <authorList>
            <consortium name="WormBaseParasite"/>
        </authorList>
    </citation>
    <scope>IDENTIFICATION</scope>
</reference>
<proteinExistence type="predicted"/>
<organism evidence="1 2">
    <name type="scientific">Panagrolaimus sp. JU765</name>
    <dbReference type="NCBI Taxonomy" id="591449"/>
    <lineage>
        <taxon>Eukaryota</taxon>
        <taxon>Metazoa</taxon>
        <taxon>Ecdysozoa</taxon>
        <taxon>Nematoda</taxon>
        <taxon>Chromadorea</taxon>
        <taxon>Rhabditida</taxon>
        <taxon>Tylenchina</taxon>
        <taxon>Panagrolaimomorpha</taxon>
        <taxon>Panagrolaimoidea</taxon>
        <taxon>Panagrolaimidae</taxon>
        <taxon>Panagrolaimus</taxon>
    </lineage>
</organism>
<name>A0AC34QMC2_9BILA</name>
<dbReference type="Proteomes" id="UP000887576">
    <property type="component" value="Unplaced"/>
</dbReference>
<accession>A0AC34QMC2</accession>
<sequence>MKAFKNRRQQTFHSLEAYNVDEKSLTTDNVSEDVLKMPAIESLKLSSPKTALKNPKKNYQKIHSDPSLVANRSNSTSNVKRILHTIDQPDGSVIGYCTEAPVTPTPDSASSSTKNDVQPSK</sequence>
<protein>
    <submittedName>
        <fullName evidence="2">Uncharacterized protein</fullName>
    </submittedName>
</protein>
<evidence type="ECO:0000313" key="2">
    <source>
        <dbReference type="WBParaSite" id="JU765_v2.g17678.t1"/>
    </source>
</evidence>
<dbReference type="WBParaSite" id="JU765_v2.g17678.t1">
    <property type="protein sequence ID" value="JU765_v2.g17678.t1"/>
    <property type="gene ID" value="JU765_v2.g17678"/>
</dbReference>